<keyword evidence="6" id="KW-0813">Transport</keyword>
<proteinExistence type="inferred from homology"/>
<dbReference type="Gene3D" id="1.10.3470.10">
    <property type="entry name" value="ABC transporter involved in vitamin B12 uptake, BtuC"/>
    <property type="match status" value="1"/>
</dbReference>
<evidence type="ECO:0000256" key="7">
    <source>
        <dbReference type="SAM" id="Phobius"/>
    </source>
</evidence>
<dbReference type="PANTHER" id="PTHR30477">
    <property type="entry name" value="ABC-TRANSPORTER METAL-BINDING PROTEIN"/>
    <property type="match status" value="1"/>
</dbReference>
<evidence type="ECO:0000313" key="9">
    <source>
        <dbReference type="Proteomes" id="UP000017938"/>
    </source>
</evidence>
<protein>
    <submittedName>
        <fullName evidence="8">Uncharacterized protein</fullName>
    </submittedName>
</protein>
<feature type="transmembrane region" description="Helical" evidence="7">
    <location>
        <begin position="251"/>
        <end position="271"/>
    </location>
</feature>
<evidence type="ECO:0000313" key="8">
    <source>
        <dbReference type="EMBL" id="CDC77023.1"/>
    </source>
</evidence>
<dbReference type="AlphaFoldDB" id="R6TUD2"/>
<dbReference type="Pfam" id="PF00950">
    <property type="entry name" value="ABC-3"/>
    <property type="match status" value="1"/>
</dbReference>
<keyword evidence="5 7" id="KW-0472">Membrane</keyword>
<feature type="transmembrane region" description="Helical" evidence="7">
    <location>
        <begin position="138"/>
        <end position="162"/>
    </location>
</feature>
<keyword evidence="4 7" id="KW-1133">Transmembrane helix</keyword>
<dbReference type="InterPro" id="IPR001626">
    <property type="entry name" value="ABC_TroCD"/>
</dbReference>
<evidence type="ECO:0000256" key="1">
    <source>
        <dbReference type="ARBA" id="ARBA00004141"/>
    </source>
</evidence>
<dbReference type="STRING" id="1263015.BN580_00261"/>
<sequence length="275" mass="28713">MSIISALQEIFSLKFMVYALISGTLVSVCASLLGVTLVLKRYSMIGDGLSHVAFGSLAVAASVGAAPMKVAIPVVIAAAFLLLRLSEKGKLKGDALTALISTGALAVGIMAISLSSGMNIDIYNYMFGSILALTKSDMILSVCLAAVVIPVFVLLYNSIFAVTFDPDFARATGTRVGIFDTVIAVLTAVTIVLGMRLMGTLLISSLIVFPPLTSMRVTKSFRGTVTVSSVIPVFSFVSGLMISYFCSTPPGASVVCVNIALFAVFALIGALKKRS</sequence>
<feature type="transmembrane region" description="Helical" evidence="7">
    <location>
        <begin position="182"/>
        <end position="209"/>
    </location>
</feature>
<feature type="transmembrane region" description="Helical" evidence="7">
    <location>
        <begin position="95"/>
        <end position="117"/>
    </location>
</feature>
<evidence type="ECO:0000256" key="4">
    <source>
        <dbReference type="ARBA" id="ARBA00022989"/>
    </source>
</evidence>
<dbReference type="GO" id="GO:0055085">
    <property type="term" value="P:transmembrane transport"/>
    <property type="evidence" value="ECO:0007669"/>
    <property type="project" value="InterPro"/>
</dbReference>
<dbReference type="EMBL" id="CBFW010000414">
    <property type="protein sequence ID" value="CDC77023.1"/>
    <property type="molecule type" value="Genomic_DNA"/>
</dbReference>
<comment type="similarity">
    <text evidence="2 6">Belongs to the ABC-3 integral membrane protein family.</text>
</comment>
<comment type="subcellular location">
    <subcellularLocation>
        <location evidence="6">Cell membrane</location>
        <topology evidence="6">Multi-pass membrane protein</topology>
    </subcellularLocation>
    <subcellularLocation>
        <location evidence="1">Membrane</location>
        <topology evidence="1">Multi-pass membrane protein</topology>
    </subcellularLocation>
</comment>
<dbReference type="PANTHER" id="PTHR30477:SF0">
    <property type="entry name" value="METAL TRANSPORT SYSTEM MEMBRANE PROTEIN TM_0125-RELATED"/>
    <property type="match status" value="1"/>
</dbReference>
<evidence type="ECO:0000256" key="5">
    <source>
        <dbReference type="ARBA" id="ARBA00023136"/>
    </source>
</evidence>
<comment type="caution">
    <text evidence="8">The sequence shown here is derived from an EMBL/GenBank/DDBJ whole genome shotgun (WGS) entry which is preliminary data.</text>
</comment>
<feature type="transmembrane region" description="Helical" evidence="7">
    <location>
        <begin position="221"/>
        <end position="245"/>
    </location>
</feature>
<dbReference type="Proteomes" id="UP000017938">
    <property type="component" value="Unassembled WGS sequence"/>
</dbReference>
<keyword evidence="3 6" id="KW-0812">Transmembrane</keyword>
<feature type="transmembrane region" description="Helical" evidence="7">
    <location>
        <begin position="15"/>
        <end position="39"/>
    </location>
</feature>
<feature type="transmembrane region" description="Helical" evidence="7">
    <location>
        <begin position="51"/>
        <end position="83"/>
    </location>
</feature>
<gene>
    <name evidence="8" type="ORF">BN580_00261</name>
</gene>
<dbReference type="GO" id="GO:0043190">
    <property type="term" value="C:ATP-binding cassette (ABC) transporter complex"/>
    <property type="evidence" value="ECO:0007669"/>
    <property type="project" value="InterPro"/>
</dbReference>
<dbReference type="GO" id="GO:0010043">
    <property type="term" value="P:response to zinc ion"/>
    <property type="evidence" value="ECO:0007669"/>
    <property type="project" value="TreeGrafter"/>
</dbReference>
<evidence type="ECO:0000256" key="3">
    <source>
        <dbReference type="ARBA" id="ARBA00022692"/>
    </source>
</evidence>
<dbReference type="SUPFAM" id="SSF81345">
    <property type="entry name" value="ABC transporter involved in vitamin B12 uptake, BtuC"/>
    <property type="match status" value="1"/>
</dbReference>
<accession>R6TUD2</accession>
<dbReference type="InterPro" id="IPR037294">
    <property type="entry name" value="ABC_BtuC-like"/>
</dbReference>
<evidence type="ECO:0000256" key="2">
    <source>
        <dbReference type="ARBA" id="ARBA00008034"/>
    </source>
</evidence>
<reference evidence="8" key="1">
    <citation type="submission" date="2012-11" db="EMBL/GenBank/DDBJ databases">
        <title>Dependencies among metagenomic species, viruses, plasmids and units of genetic variation.</title>
        <authorList>
            <person name="Nielsen H.B."/>
            <person name="Almeida M."/>
            <person name="Juncker A.S."/>
            <person name="Rasmussen S."/>
            <person name="Li J."/>
            <person name="Sunagawa S."/>
            <person name="Plichta D."/>
            <person name="Gautier L."/>
            <person name="Le Chatelier E."/>
            <person name="Peletier E."/>
            <person name="Bonde I."/>
            <person name="Nielsen T."/>
            <person name="Manichanh C."/>
            <person name="Arumugam M."/>
            <person name="Batto J."/>
            <person name="Santos M.B.Q.D."/>
            <person name="Blom N."/>
            <person name="Borruel N."/>
            <person name="Burgdorf K.S."/>
            <person name="Boumezbeur F."/>
            <person name="Casellas F."/>
            <person name="Dore J."/>
            <person name="Guarner F."/>
            <person name="Hansen T."/>
            <person name="Hildebrand F."/>
            <person name="Kaas R.S."/>
            <person name="Kennedy S."/>
            <person name="Kristiansen K."/>
            <person name="Kultima J.R."/>
            <person name="Leonard P."/>
            <person name="Levenez F."/>
            <person name="Lund O."/>
            <person name="Moumen B."/>
            <person name="Le Paslier D."/>
            <person name="Pons N."/>
            <person name="Pedersen O."/>
            <person name="Prifti E."/>
            <person name="Qin J."/>
            <person name="Raes J."/>
            <person name="Tap J."/>
            <person name="Tims S."/>
            <person name="Ussery D.W."/>
            <person name="Yamada T."/>
            <person name="MetaHit consortium"/>
            <person name="Renault P."/>
            <person name="Sicheritz-Ponten T."/>
            <person name="Bork P."/>
            <person name="Wang J."/>
            <person name="Brunak S."/>
            <person name="Ehrlich S.D."/>
        </authorList>
    </citation>
    <scope>NUCLEOTIDE SEQUENCE [LARGE SCALE GENOMIC DNA]</scope>
</reference>
<evidence type="ECO:0000256" key="6">
    <source>
        <dbReference type="RuleBase" id="RU003943"/>
    </source>
</evidence>
<name>R6TUD2_9BACT</name>
<organism evidence="8 9">
    <name type="scientific">Candidatus Colimorpha enterica</name>
    <dbReference type="NCBI Taxonomy" id="3083063"/>
    <lineage>
        <taxon>Bacteria</taxon>
        <taxon>Pseudomonadati</taxon>
        <taxon>Bacteroidota</taxon>
        <taxon>Bacteroidia</taxon>
        <taxon>Bacteroidales</taxon>
        <taxon>Candidatus Colimorpha</taxon>
    </lineage>
</organism>